<name>A0A926E6D8_9FIRM</name>
<comment type="caution">
    <text evidence="1">The sequence shown here is derived from an EMBL/GenBank/DDBJ whole genome shotgun (WGS) entry which is preliminary data.</text>
</comment>
<dbReference type="EMBL" id="JACRSV010000002">
    <property type="protein sequence ID" value="MBC8560320.1"/>
    <property type="molecule type" value="Genomic_DNA"/>
</dbReference>
<proteinExistence type="predicted"/>
<evidence type="ECO:0000313" key="1">
    <source>
        <dbReference type="EMBL" id="MBC8560320.1"/>
    </source>
</evidence>
<organism evidence="1 2">
    <name type="scientific">Fumia xinanensis</name>
    <dbReference type="NCBI Taxonomy" id="2763659"/>
    <lineage>
        <taxon>Bacteria</taxon>
        <taxon>Bacillati</taxon>
        <taxon>Bacillota</taxon>
        <taxon>Clostridia</taxon>
        <taxon>Eubacteriales</taxon>
        <taxon>Oscillospiraceae</taxon>
        <taxon>Fumia</taxon>
    </lineage>
</organism>
<keyword evidence="2" id="KW-1185">Reference proteome</keyword>
<protein>
    <submittedName>
        <fullName evidence="1">Uncharacterized protein</fullName>
    </submittedName>
</protein>
<reference evidence="1" key="1">
    <citation type="submission" date="2020-08" db="EMBL/GenBank/DDBJ databases">
        <title>Genome public.</title>
        <authorList>
            <person name="Liu C."/>
            <person name="Sun Q."/>
        </authorList>
    </citation>
    <scope>NUCLEOTIDE SEQUENCE</scope>
    <source>
        <strain evidence="1">NSJ-33</strain>
    </source>
</reference>
<sequence length="50" mass="5558">MCSFKDKFEPQRGSFLQHFRLRGAALFMAGGGQLEIRAGPALPVEGKYDE</sequence>
<accession>A0A926E6D8</accession>
<dbReference type="AlphaFoldDB" id="A0A926E6D8"/>
<dbReference type="Proteomes" id="UP000610760">
    <property type="component" value="Unassembled WGS sequence"/>
</dbReference>
<dbReference type="RefSeq" id="WP_249295302.1">
    <property type="nucleotide sequence ID" value="NZ_JACRSV010000002.1"/>
</dbReference>
<evidence type="ECO:0000313" key="2">
    <source>
        <dbReference type="Proteomes" id="UP000610760"/>
    </source>
</evidence>
<gene>
    <name evidence="1" type="ORF">H8710_09610</name>
</gene>